<feature type="region of interest" description="Disordered" evidence="1">
    <location>
        <begin position="190"/>
        <end position="218"/>
    </location>
</feature>
<dbReference type="Proteomes" id="UP001157160">
    <property type="component" value="Unassembled WGS sequence"/>
</dbReference>
<protein>
    <recommendedName>
        <fullName evidence="5">Lipoprotein</fullName>
    </recommendedName>
</protein>
<comment type="caution">
    <text evidence="3">The sequence shown here is derived from an EMBL/GenBank/DDBJ whole genome shotgun (WGS) entry which is preliminary data.</text>
</comment>
<dbReference type="AlphaFoldDB" id="A0AA37XAC2"/>
<evidence type="ECO:0008006" key="5">
    <source>
        <dbReference type="Google" id="ProtNLM"/>
    </source>
</evidence>
<dbReference type="RefSeq" id="WP_284233978.1">
    <property type="nucleotide sequence ID" value="NZ_BSUL01000001.1"/>
</dbReference>
<dbReference type="PROSITE" id="PS51257">
    <property type="entry name" value="PROKAR_LIPOPROTEIN"/>
    <property type="match status" value="1"/>
</dbReference>
<dbReference type="EMBL" id="BSUL01000001">
    <property type="protein sequence ID" value="GMA29669.1"/>
    <property type="molecule type" value="Genomic_DNA"/>
</dbReference>
<gene>
    <name evidence="3" type="ORF">GCM10025874_29220</name>
</gene>
<evidence type="ECO:0000256" key="1">
    <source>
        <dbReference type="SAM" id="MobiDB-lite"/>
    </source>
</evidence>
<sequence>MRRTRTVLFAPIAAVALLAAGCTGTAEPAPAPDGPVETRVPEQELTVLAAGEDAESESVAASAALFAGSPAAVVAPADDPAAQVGAASVAVHLRVPLLLDDGERGEDDPLLSELDRLGAGFVLALGVDGPASDGEDAASDALGEGRDLTSVPLDRGRLQELLGDDVELVEAGDAPVAGLAALDDGTALIDSATPEAGDDGSSRAPLPPLDGIEAGEPLGDVTGVATEEAASVPAVATARAAGVPITVLAADAPNPQDSPDAIAALSADGVTTRLAIGPALAAERQLEWKVASSATGAQLPGGGQRMFPDHMMVAMYGTPGAPVLGILGEQDVEASVARAAGYAAQYQPLTDRTVIPAFEIIATVASGSAGGDGNYSNELDAEAFVPWIEAAGAAGQYVVLDLQPGRSDFLEQAKALEPLLRYPWVGLALDPEWRLGPDQTHLVQIGSVGADEVNRVGDWLAELTVAHDLPPKLFVLHQFRYSMLPDRERIVTDRPELETLVHIDGQGGQPAKQATWGALTQETEQQDFWWGWKNFIDEDQPMLTPQETMTQVSPTPDLITYQ</sequence>
<reference evidence="3 4" key="1">
    <citation type="journal article" date="2014" name="Int. J. Syst. Evol. Microbiol.">
        <title>Complete genome sequence of Corynebacterium casei LMG S-19264T (=DSM 44701T), isolated from a smear-ripened cheese.</title>
        <authorList>
            <consortium name="US DOE Joint Genome Institute (JGI-PGF)"/>
            <person name="Walter F."/>
            <person name="Albersmeier A."/>
            <person name="Kalinowski J."/>
            <person name="Ruckert C."/>
        </authorList>
    </citation>
    <scope>NUCLEOTIDE SEQUENCE [LARGE SCALE GENOMIC DNA]</scope>
    <source>
        <strain evidence="3 4">NBRC 112289</strain>
    </source>
</reference>
<evidence type="ECO:0000313" key="3">
    <source>
        <dbReference type="EMBL" id="GMA29669.1"/>
    </source>
</evidence>
<feature type="region of interest" description="Disordered" evidence="1">
    <location>
        <begin position="129"/>
        <end position="148"/>
    </location>
</feature>
<evidence type="ECO:0000256" key="2">
    <source>
        <dbReference type="SAM" id="SignalP"/>
    </source>
</evidence>
<feature type="chain" id="PRO_5041380155" description="Lipoprotein" evidence="2">
    <location>
        <begin position="29"/>
        <end position="562"/>
    </location>
</feature>
<accession>A0AA37XAC2</accession>
<feature type="signal peptide" evidence="2">
    <location>
        <begin position="1"/>
        <end position="28"/>
    </location>
</feature>
<keyword evidence="4" id="KW-1185">Reference proteome</keyword>
<organism evidence="3 4">
    <name type="scientific">Arenivirga flava</name>
    <dbReference type="NCBI Taxonomy" id="1930060"/>
    <lineage>
        <taxon>Bacteria</taxon>
        <taxon>Bacillati</taxon>
        <taxon>Actinomycetota</taxon>
        <taxon>Actinomycetes</taxon>
        <taxon>Micrococcales</taxon>
        <taxon>Microbacteriaceae</taxon>
        <taxon>Arenivirga</taxon>
    </lineage>
</organism>
<evidence type="ECO:0000313" key="4">
    <source>
        <dbReference type="Proteomes" id="UP001157160"/>
    </source>
</evidence>
<keyword evidence="2" id="KW-0732">Signal</keyword>
<proteinExistence type="predicted"/>
<name>A0AA37XAC2_9MICO</name>